<evidence type="ECO:0000313" key="2">
    <source>
        <dbReference type="Proteomes" id="UP000028549"/>
    </source>
</evidence>
<organism evidence="1 2">
    <name type="scientific">Metabacillus indicus</name>
    <name type="common">Bacillus indicus</name>
    <dbReference type="NCBI Taxonomy" id="246786"/>
    <lineage>
        <taxon>Bacteria</taxon>
        <taxon>Bacillati</taxon>
        <taxon>Bacillota</taxon>
        <taxon>Bacilli</taxon>
        <taxon>Bacillales</taxon>
        <taxon>Bacillaceae</taxon>
        <taxon>Metabacillus</taxon>
    </lineage>
</organism>
<dbReference type="Proteomes" id="UP000028549">
    <property type="component" value="Unassembled WGS sequence"/>
</dbReference>
<proteinExistence type="predicted"/>
<accession>A0A084H242</accession>
<dbReference type="RefSeq" id="WP_029565257.1">
    <property type="nucleotide sequence ID" value="NZ_JNVC02000001.1"/>
</dbReference>
<keyword evidence="2" id="KW-1185">Reference proteome</keyword>
<protein>
    <recommendedName>
        <fullName evidence="3">Cytoplasmic protein</fullName>
    </recommendedName>
</protein>
<evidence type="ECO:0008006" key="3">
    <source>
        <dbReference type="Google" id="ProtNLM"/>
    </source>
</evidence>
<name>A0A084H242_METID</name>
<comment type="caution">
    <text evidence="1">The sequence shown here is derived from an EMBL/GenBank/DDBJ whole genome shotgun (WGS) entry which is preliminary data.</text>
</comment>
<dbReference type="OrthoDB" id="1426432at2"/>
<dbReference type="AlphaFoldDB" id="A0A084H242"/>
<dbReference type="STRING" id="246786.GS18_0201340"/>
<dbReference type="EMBL" id="JNVC02000001">
    <property type="protein sequence ID" value="KEZ53654.1"/>
    <property type="molecule type" value="Genomic_DNA"/>
</dbReference>
<sequence>MKYGKHTQLVEEVMILIENIKFSHGNFVNFDVVLVNEYEIARELAWSQDLDVVENVWEDIKLLESGDVIGKLYEGDLNSIEKPIRQFIQSLGNYPDTFVSKYIDIFEEITGDLLVCALNRLVNGKTDNLYEKIFEAYKLGGWPCGWEGEYPQGRMIVFSPNPERIGVNQ</sequence>
<gene>
    <name evidence="1" type="ORF">GS18_0201340</name>
</gene>
<reference evidence="1 2" key="1">
    <citation type="journal article" date="2005" name="Int. J. Syst. Evol. Microbiol.">
        <title>Bacillus cibi sp. nov., isolated from jeotgal, a traditional Korean fermented seafood.</title>
        <authorList>
            <person name="Yoon J.H."/>
            <person name="Lee C.H."/>
            <person name="Oh T.K."/>
        </authorList>
    </citation>
    <scope>NUCLEOTIDE SEQUENCE [LARGE SCALE GENOMIC DNA]</scope>
    <source>
        <strain evidence="1 2">DSM 16189</strain>
    </source>
</reference>
<evidence type="ECO:0000313" key="1">
    <source>
        <dbReference type="EMBL" id="KEZ53654.1"/>
    </source>
</evidence>